<dbReference type="Gene3D" id="2.60.40.680">
    <property type="match status" value="1"/>
</dbReference>
<dbReference type="RefSeq" id="WP_146851576.1">
    <property type="nucleotide sequence ID" value="NZ_BKAG01000024.1"/>
</dbReference>
<dbReference type="Pfam" id="PF17957">
    <property type="entry name" value="Big_7"/>
    <property type="match status" value="2"/>
</dbReference>
<dbReference type="Pfam" id="PF18998">
    <property type="entry name" value="Flg_new_2"/>
    <property type="match status" value="1"/>
</dbReference>
<name>A0A512MBA1_9BACT</name>
<feature type="domain" description="Bacterial repeat" evidence="2">
    <location>
        <begin position="716"/>
        <end position="787"/>
    </location>
</feature>
<evidence type="ECO:0000313" key="3">
    <source>
        <dbReference type="EMBL" id="GEP44019.1"/>
    </source>
</evidence>
<dbReference type="EMBL" id="BKAG01000024">
    <property type="protein sequence ID" value="GEP44019.1"/>
    <property type="molecule type" value="Genomic_DNA"/>
</dbReference>
<sequence length="788" mass="82039">MKIILVSILGIALGMQSTGSHAATALGVREATPEASTASQVPVSLSTTVTAVALQADVLYDEDLYIVGDATGGTQPEGVKVESRKIEDGRLRVVVYHRSNGALDSDVVFQVPLTAKAGVVNPDPIVLTDFVVAGQGGTVLNTSLLPKVRLVGLRNNGMNGRQGIELSAIASATPGNITKVEYYVGGQKEGEGTGPNFTFLWRPNSSGPFEVVAVAYDSNGQQVYSRTIPVIVTHVGTYASPVLGNYFGLVRGQTFSFANDGYVTMTSALNRSFTLKLMVGGKTYPGSGSFDPNGNAIIDVKRPGMSTLKVVLAHSSTPTVDQIHGRVADGPFANGKFSGNTFETEFTVNRVTWKLKTNEAPQNGVYTMLIPAHVDASTQKAPLGTSFGTVTVGKDGSAKLVGSLADGSPGITASSFISKDGFWPVYASLYTNKGVIMGDLEFADIEETSDLNGPLTWMRPVDSKAAMFKLGFGTTVNAIGSRFVKPAANARLFPLANVGGNSLLFLTDGGLPEDLERLTLMTAANKGIVPIQGADAATFVPTATSGLISGAFLHQDTQKSVTYKGAVLQKQNLAGGFFSGGLLGGDMGFNANPDLPPGTGDAGPIGTAPLPTVKITAPAANSTLKSVTANVVQIKGTAADKQGIASVKIQVLHNGVLSAAVNAVGTLNWTYNLNVPNGEGGLYTIFAKATDSSPAADESEVLSHAFWVPLKSAMVIAVNDATKGSVSTGYLGSTQRDLGKNVIITATPKAKKKFVRWTETASGDTFSTSAKITVMMEVGLSLTANFSD</sequence>
<dbReference type="Gene3D" id="2.60.40.10">
    <property type="entry name" value="Immunoglobulins"/>
    <property type="match status" value="2"/>
</dbReference>
<dbReference type="AlphaFoldDB" id="A0A512MBA1"/>
<protein>
    <recommendedName>
        <fullName evidence="2">Bacterial repeat domain-containing protein</fullName>
    </recommendedName>
</protein>
<organism evidence="3 4">
    <name type="scientific">Brevifollis gellanilyticus</name>
    <dbReference type="NCBI Taxonomy" id="748831"/>
    <lineage>
        <taxon>Bacteria</taxon>
        <taxon>Pseudomonadati</taxon>
        <taxon>Verrucomicrobiota</taxon>
        <taxon>Verrucomicrobiia</taxon>
        <taxon>Verrucomicrobiales</taxon>
        <taxon>Verrucomicrobiaceae</taxon>
    </lineage>
</organism>
<keyword evidence="1" id="KW-0732">Signal</keyword>
<keyword evidence="4" id="KW-1185">Reference proteome</keyword>
<dbReference type="InterPro" id="IPR044060">
    <property type="entry name" value="Bacterial_rp_domain"/>
</dbReference>
<proteinExistence type="predicted"/>
<feature type="signal peptide" evidence="1">
    <location>
        <begin position="1"/>
        <end position="22"/>
    </location>
</feature>
<evidence type="ECO:0000256" key="1">
    <source>
        <dbReference type="SAM" id="SignalP"/>
    </source>
</evidence>
<evidence type="ECO:0000259" key="2">
    <source>
        <dbReference type="Pfam" id="PF18998"/>
    </source>
</evidence>
<reference evidence="3 4" key="1">
    <citation type="submission" date="2019-07" db="EMBL/GenBank/DDBJ databases">
        <title>Whole genome shotgun sequence of Brevifollis gellanilyticus NBRC 108608.</title>
        <authorList>
            <person name="Hosoyama A."/>
            <person name="Uohara A."/>
            <person name="Ohji S."/>
            <person name="Ichikawa N."/>
        </authorList>
    </citation>
    <scope>NUCLEOTIDE SEQUENCE [LARGE SCALE GENOMIC DNA]</scope>
    <source>
        <strain evidence="3 4">NBRC 108608</strain>
    </source>
</reference>
<gene>
    <name evidence="3" type="ORF">BGE01nite_33100</name>
</gene>
<comment type="caution">
    <text evidence="3">The sequence shown here is derived from an EMBL/GenBank/DDBJ whole genome shotgun (WGS) entry which is preliminary data.</text>
</comment>
<accession>A0A512MBA1</accession>
<feature type="chain" id="PRO_5022162597" description="Bacterial repeat domain-containing protein" evidence="1">
    <location>
        <begin position="23"/>
        <end position="788"/>
    </location>
</feature>
<evidence type="ECO:0000313" key="4">
    <source>
        <dbReference type="Proteomes" id="UP000321577"/>
    </source>
</evidence>
<dbReference type="Proteomes" id="UP000321577">
    <property type="component" value="Unassembled WGS sequence"/>
</dbReference>
<dbReference type="InterPro" id="IPR013783">
    <property type="entry name" value="Ig-like_fold"/>
</dbReference>